<dbReference type="RefSeq" id="WP_035315336.1">
    <property type="nucleotide sequence ID" value="NZ_AODH01000047.1"/>
</dbReference>
<dbReference type="PANTHER" id="PTHR43479:SF22">
    <property type="entry name" value="TRANSCRIPTIONAL REGULATOR, TETR FAMILY"/>
    <property type="match status" value="1"/>
</dbReference>
<dbReference type="PROSITE" id="PS50977">
    <property type="entry name" value="HTH_TETR_2"/>
    <property type="match status" value="1"/>
</dbReference>
<evidence type="ECO:0000256" key="1">
    <source>
        <dbReference type="ARBA" id="ARBA00023015"/>
    </source>
</evidence>
<dbReference type="GO" id="GO:0045892">
    <property type="term" value="P:negative regulation of DNA-templated transcription"/>
    <property type="evidence" value="ECO:0007669"/>
    <property type="project" value="UniProtKB-ARBA"/>
</dbReference>
<dbReference type="EMBL" id="AODH01000047">
    <property type="protein sequence ID" value="EUJ36281.1"/>
    <property type="molecule type" value="Genomic_DNA"/>
</dbReference>
<dbReference type="PATRIC" id="fig|1265861.3.peg.2109"/>
<evidence type="ECO:0000256" key="2">
    <source>
        <dbReference type="ARBA" id="ARBA00023125"/>
    </source>
</evidence>
<keyword evidence="1" id="KW-0805">Transcription regulation</keyword>
<dbReference type="InterPro" id="IPR023772">
    <property type="entry name" value="DNA-bd_HTH_TetR-type_CS"/>
</dbReference>
<feature type="domain" description="HTH tetR-type" evidence="5">
    <location>
        <begin position="2"/>
        <end position="62"/>
    </location>
</feature>
<evidence type="ECO:0000256" key="3">
    <source>
        <dbReference type="ARBA" id="ARBA00023163"/>
    </source>
</evidence>
<dbReference type="AlphaFoldDB" id="W7CKD0"/>
<comment type="caution">
    <text evidence="6">The sequence shown here is derived from an EMBL/GenBank/DDBJ whole genome shotgun (WGS) entry which is preliminary data.</text>
</comment>
<sequence length="293" mass="32708">MNLRKTQITNAARDLFIEKGFTDTSMADIIAAAKISKGTFYNHFSSKSECLIAILEESRVEASLLRHELAIGTAANDMEVLAKQIGVVIRLNRKNNLIRIFESINHSNDKEIQRMLNLHHLSEVDWLAARIVEVYGPAIIPASYEAAVLTYGMIHHVLKLVVSSGFKPAHPENIVKNALKHLEAIIPQLIGSQTLTISDDLLENIRCSIHYQAVTRVSLIEEFKLFIAALPATTPLEGLEYATFLNEQIASETPKKHLIQTVLPAFHQAFAQTDCSTAAKMLAMHVWQYLKAD</sequence>
<accession>W7CKD0</accession>
<dbReference type="PROSITE" id="PS01081">
    <property type="entry name" value="HTH_TETR_1"/>
    <property type="match status" value="1"/>
</dbReference>
<dbReference type="Proteomes" id="UP000019243">
    <property type="component" value="Unassembled WGS sequence"/>
</dbReference>
<keyword evidence="2 4" id="KW-0238">DNA-binding</keyword>
<evidence type="ECO:0000313" key="6">
    <source>
        <dbReference type="EMBL" id="EUJ36281.1"/>
    </source>
</evidence>
<dbReference type="InterPro" id="IPR009057">
    <property type="entry name" value="Homeodomain-like_sf"/>
</dbReference>
<gene>
    <name evidence="6" type="ORF">BCAMP_10730</name>
</gene>
<name>W7CKD0_9LIST</name>
<dbReference type="SUPFAM" id="SSF46689">
    <property type="entry name" value="Homeodomain-like"/>
    <property type="match status" value="1"/>
</dbReference>
<dbReference type="InterPro" id="IPR001647">
    <property type="entry name" value="HTH_TetR"/>
</dbReference>
<dbReference type="Gene3D" id="1.10.357.10">
    <property type="entry name" value="Tetracycline Repressor, domain 2"/>
    <property type="match status" value="1"/>
</dbReference>
<dbReference type="FunFam" id="1.10.10.60:FF:000141">
    <property type="entry name" value="TetR family transcriptional regulator"/>
    <property type="match status" value="1"/>
</dbReference>
<evidence type="ECO:0000259" key="5">
    <source>
        <dbReference type="PROSITE" id="PS50977"/>
    </source>
</evidence>
<dbReference type="PRINTS" id="PR00455">
    <property type="entry name" value="HTHTETR"/>
</dbReference>
<dbReference type="PANTHER" id="PTHR43479">
    <property type="entry name" value="ACREF/ENVCD OPERON REPRESSOR-RELATED"/>
    <property type="match status" value="1"/>
</dbReference>
<keyword evidence="7" id="KW-1185">Reference proteome</keyword>
<organism evidence="6 7">
    <name type="scientific">Brochothrix campestris FSL F6-1037</name>
    <dbReference type="NCBI Taxonomy" id="1265861"/>
    <lineage>
        <taxon>Bacteria</taxon>
        <taxon>Bacillati</taxon>
        <taxon>Bacillota</taxon>
        <taxon>Bacilli</taxon>
        <taxon>Bacillales</taxon>
        <taxon>Listeriaceae</taxon>
        <taxon>Brochothrix</taxon>
    </lineage>
</organism>
<dbReference type="OrthoDB" id="9812993at2"/>
<dbReference type="GO" id="GO:0003677">
    <property type="term" value="F:DNA binding"/>
    <property type="evidence" value="ECO:0007669"/>
    <property type="project" value="UniProtKB-UniRule"/>
</dbReference>
<reference evidence="6 7" key="1">
    <citation type="submission" date="2012-12" db="EMBL/GenBank/DDBJ databases">
        <title>Novel taxa of Listeriaceae from agricultural environments in the United States.</title>
        <authorList>
            <person name="den Bakker H.C."/>
            <person name="Allred A."/>
            <person name="Warchocki S."/>
            <person name="Wright E.M."/>
            <person name="Burrell A."/>
            <person name="Nightingale K.K."/>
            <person name="Kephart D."/>
            <person name="Wiedmann M."/>
        </authorList>
    </citation>
    <scope>NUCLEOTIDE SEQUENCE [LARGE SCALE GENOMIC DNA]</scope>
    <source>
        <strain evidence="6 7">FSL F6-1037</strain>
    </source>
</reference>
<feature type="DNA-binding region" description="H-T-H motif" evidence="4">
    <location>
        <begin position="25"/>
        <end position="44"/>
    </location>
</feature>
<keyword evidence="3" id="KW-0804">Transcription</keyword>
<protein>
    <submittedName>
        <fullName evidence="6">Transcriptional regulator</fullName>
    </submittedName>
</protein>
<evidence type="ECO:0000256" key="4">
    <source>
        <dbReference type="PROSITE-ProRule" id="PRU00335"/>
    </source>
</evidence>
<proteinExistence type="predicted"/>
<dbReference type="STRING" id="1265861.BCAMP_10730"/>
<dbReference type="Pfam" id="PF00440">
    <property type="entry name" value="TetR_N"/>
    <property type="match status" value="1"/>
</dbReference>
<evidence type="ECO:0000313" key="7">
    <source>
        <dbReference type="Proteomes" id="UP000019243"/>
    </source>
</evidence>
<dbReference type="InterPro" id="IPR050624">
    <property type="entry name" value="HTH-type_Tx_Regulator"/>
</dbReference>